<sequence>MSKYNAGSTHWNMYDLQDFSWEKLSTVSDIKSNSITFKASDKTQQELWKNNGTFSIKFNAFGSEGREDQLPHLQYNENLTQFDMNIDHIMTNFTDSRFAVEILTVGGDSEPMYVDKTRSIDDEYAPGVFQIYNWMTRSNHRDQTGFLQWKPVAYNALKRARNKATSMKHYALQDLTMDQKNQVDDTIVYAFYGETVLDKSGSIGYGSPPADAISTVVIIIILAGLGLPIVIIIFGGIFVCMKKRSNRPDKQLKAVNSTGYQPILDSDR</sequence>
<protein>
    <submittedName>
        <fullName evidence="12">GLMP-like protein</fullName>
    </submittedName>
</protein>
<comment type="function">
    <text evidence="8">Required to protect lysosomal transporter MFSD1 from lysosomal proteolysis and for MFSD1 lysosomal localization.</text>
</comment>
<dbReference type="EMBL" id="CP111014">
    <property type="protein sequence ID" value="WAQ98923.1"/>
    <property type="molecule type" value="Genomic_DNA"/>
</dbReference>
<name>A0ABY7DS50_MYAAR</name>
<evidence type="ECO:0000256" key="7">
    <source>
        <dbReference type="ARBA" id="ARBA00023228"/>
    </source>
</evidence>
<accession>A0ABY7DS50</accession>
<evidence type="ECO:0000256" key="3">
    <source>
        <dbReference type="ARBA" id="ARBA00022729"/>
    </source>
</evidence>
<keyword evidence="3" id="KW-0732">Signal</keyword>
<dbReference type="PANTHER" id="PTHR31981:SF1">
    <property type="entry name" value="GLYCOSYLATED LYSOSOMAL MEMBRANE PROTEIN"/>
    <property type="match status" value="1"/>
</dbReference>
<evidence type="ECO:0000256" key="4">
    <source>
        <dbReference type="ARBA" id="ARBA00022989"/>
    </source>
</evidence>
<organism evidence="12 13">
    <name type="scientific">Mya arenaria</name>
    <name type="common">Soft-shell clam</name>
    <dbReference type="NCBI Taxonomy" id="6604"/>
    <lineage>
        <taxon>Eukaryota</taxon>
        <taxon>Metazoa</taxon>
        <taxon>Spiralia</taxon>
        <taxon>Lophotrochozoa</taxon>
        <taxon>Mollusca</taxon>
        <taxon>Bivalvia</taxon>
        <taxon>Autobranchia</taxon>
        <taxon>Heteroconchia</taxon>
        <taxon>Euheterodonta</taxon>
        <taxon>Imparidentia</taxon>
        <taxon>Neoheterodontei</taxon>
        <taxon>Myida</taxon>
        <taxon>Myoidea</taxon>
        <taxon>Myidae</taxon>
        <taxon>Mya</taxon>
    </lineage>
</organism>
<evidence type="ECO:0000256" key="9">
    <source>
        <dbReference type="ARBA" id="ARBA00024189"/>
    </source>
</evidence>
<keyword evidence="2 11" id="KW-0812">Transmembrane</keyword>
<evidence type="ECO:0000256" key="8">
    <source>
        <dbReference type="ARBA" id="ARBA00024176"/>
    </source>
</evidence>
<comment type="subunit">
    <text evidence="10">Interacts (via lumenal domain) with lysosomal protein MFSD1; the interaction starts while both proteins are still in the endoplasmic reticulum and is required for stabilization of MFSD1 in lysosomes but has no direct effect on its targeting to lysosomes or transporter activity.</text>
</comment>
<keyword evidence="4 11" id="KW-1133">Transmembrane helix</keyword>
<evidence type="ECO:0000256" key="6">
    <source>
        <dbReference type="ARBA" id="ARBA00023180"/>
    </source>
</evidence>
<comment type="subcellular location">
    <subcellularLocation>
        <location evidence="9">Lysosome membrane</location>
        <topology evidence="9">Single-pass type I membrane protein</topology>
        <orientation evidence="9">Lumenal side</orientation>
    </subcellularLocation>
</comment>
<evidence type="ECO:0000256" key="10">
    <source>
        <dbReference type="ARBA" id="ARBA00044960"/>
    </source>
</evidence>
<dbReference type="Proteomes" id="UP001164746">
    <property type="component" value="Chromosome 3"/>
</dbReference>
<reference evidence="12" key="1">
    <citation type="submission" date="2022-11" db="EMBL/GenBank/DDBJ databases">
        <title>Centuries of genome instability and evolution in soft-shell clam transmissible cancer (bioRxiv).</title>
        <authorList>
            <person name="Hart S.F.M."/>
            <person name="Yonemitsu M.A."/>
            <person name="Giersch R.M."/>
            <person name="Beal B.F."/>
            <person name="Arriagada G."/>
            <person name="Davis B.W."/>
            <person name="Ostrander E.A."/>
            <person name="Goff S.P."/>
            <person name="Metzger M.J."/>
        </authorList>
    </citation>
    <scope>NUCLEOTIDE SEQUENCE</scope>
    <source>
        <strain evidence="12">MELC-2E11</strain>
        <tissue evidence="12">Siphon/mantle</tissue>
    </source>
</reference>
<keyword evidence="5 11" id="KW-0472">Membrane</keyword>
<keyword evidence="13" id="KW-1185">Reference proteome</keyword>
<evidence type="ECO:0000256" key="5">
    <source>
        <dbReference type="ARBA" id="ARBA00023136"/>
    </source>
</evidence>
<dbReference type="InterPro" id="IPR029382">
    <property type="entry name" value="NCU-G1"/>
</dbReference>
<evidence type="ECO:0000256" key="2">
    <source>
        <dbReference type="ARBA" id="ARBA00022692"/>
    </source>
</evidence>
<keyword evidence="6" id="KW-0325">Glycoprotein</keyword>
<dbReference type="Pfam" id="PF15065">
    <property type="entry name" value="NCU-G1"/>
    <property type="match status" value="2"/>
</dbReference>
<evidence type="ECO:0000256" key="11">
    <source>
        <dbReference type="SAM" id="Phobius"/>
    </source>
</evidence>
<comment type="similarity">
    <text evidence="1">Belongs to the GLMP family.</text>
</comment>
<evidence type="ECO:0000313" key="12">
    <source>
        <dbReference type="EMBL" id="WAQ98923.1"/>
    </source>
</evidence>
<proteinExistence type="inferred from homology"/>
<gene>
    <name evidence="12" type="ORF">MAR_023296</name>
</gene>
<dbReference type="PANTHER" id="PTHR31981">
    <property type="entry name" value="GLYCOSYLATED LYSOSOMAL MEMBRANE PROTEIN"/>
    <property type="match status" value="1"/>
</dbReference>
<evidence type="ECO:0000313" key="13">
    <source>
        <dbReference type="Proteomes" id="UP001164746"/>
    </source>
</evidence>
<evidence type="ECO:0000256" key="1">
    <source>
        <dbReference type="ARBA" id="ARBA00010599"/>
    </source>
</evidence>
<feature type="transmembrane region" description="Helical" evidence="11">
    <location>
        <begin position="216"/>
        <end position="241"/>
    </location>
</feature>
<keyword evidence="7" id="KW-0458">Lysosome</keyword>